<feature type="chain" id="PRO_5015602255" evidence="1">
    <location>
        <begin position="22"/>
        <end position="180"/>
    </location>
</feature>
<evidence type="ECO:0000256" key="1">
    <source>
        <dbReference type="SAM" id="SignalP"/>
    </source>
</evidence>
<feature type="domain" description="DUF4136" evidence="2">
    <location>
        <begin position="24"/>
        <end position="175"/>
    </location>
</feature>
<dbReference type="AlphaFoldDB" id="A0A2S0HUG6"/>
<accession>A0A2S0HUG6</accession>
<dbReference type="RefSeq" id="WP_105214803.1">
    <property type="nucleotide sequence ID" value="NZ_CP027062.1"/>
</dbReference>
<evidence type="ECO:0000313" key="3">
    <source>
        <dbReference type="EMBL" id="AVI50184.1"/>
    </source>
</evidence>
<feature type="signal peptide" evidence="1">
    <location>
        <begin position="1"/>
        <end position="21"/>
    </location>
</feature>
<dbReference type="KEGG" id="aue:C5O00_02965"/>
<dbReference type="InterPro" id="IPR025411">
    <property type="entry name" value="DUF4136"/>
</dbReference>
<dbReference type="Pfam" id="PF13590">
    <property type="entry name" value="DUF4136"/>
    <property type="match status" value="1"/>
</dbReference>
<reference evidence="3 4" key="1">
    <citation type="submission" date="2018-02" db="EMBL/GenBank/DDBJ databases">
        <title>Genomic analysis of the strain RR4-38 isolated from a seawater recirculating aquaculture system.</title>
        <authorList>
            <person name="Kim Y.-S."/>
            <person name="Jang Y.H."/>
            <person name="Kim K.-H."/>
        </authorList>
    </citation>
    <scope>NUCLEOTIDE SEQUENCE [LARGE SCALE GENOMIC DNA]</scope>
    <source>
        <strain evidence="3 4">RR4-38</strain>
    </source>
</reference>
<dbReference type="EMBL" id="CP027062">
    <property type="protein sequence ID" value="AVI50184.1"/>
    <property type="molecule type" value="Genomic_DNA"/>
</dbReference>
<name>A0A2S0HUG6_9FLAO</name>
<dbReference type="Gene3D" id="3.30.160.670">
    <property type="match status" value="1"/>
</dbReference>
<protein>
    <submittedName>
        <fullName evidence="3">DUF4136 domain-containing protein</fullName>
    </submittedName>
</protein>
<dbReference type="PROSITE" id="PS51257">
    <property type="entry name" value="PROKAR_LIPOPROTEIN"/>
    <property type="match status" value="1"/>
</dbReference>
<sequence>MKSLKFTTLLLVLFVFTSCTTVRVVSDYDRQANFNEYNSFAFYKPGIDKAEISDLDKKRILRAINSELAAKGLNKSDSPDLLVSIFTKERERINVYNNNFGWGWGWNPWWYGGYYGNSVSRSTEGSLYIDLIDAKTNELVWQGVGSARLITSGNIDKKEARIREIVREILMKYPPGNSMN</sequence>
<evidence type="ECO:0000259" key="2">
    <source>
        <dbReference type="Pfam" id="PF13590"/>
    </source>
</evidence>
<dbReference type="OrthoDB" id="5432251at2"/>
<organism evidence="3 4">
    <name type="scientific">Pukyongia salina</name>
    <dbReference type="NCBI Taxonomy" id="2094025"/>
    <lineage>
        <taxon>Bacteria</taxon>
        <taxon>Pseudomonadati</taxon>
        <taxon>Bacteroidota</taxon>
        <taxon>Flavobacteriia</taxon>
        <taxon>Flavobacteriales</taxon>
        <taxon>Flavobacteriaceae</taxon>
        <taxon>Pukyongia</taxon>
    </lineage>
</organism>
<keyword evidence="4" id="KW-1185">Reference proteome</keyword>
<proteinExistence type="predicted"/>
<evidence type="ECO:0000313" key="4">
    <source>
        <dbReference type="Proteomes" id="UP000238442"/>
    </source>
</evidence>
<keyword evidence="1" id="KW-0732">Signal</keyword>
<gene>
    <name evidence="3" type="ORF">C5O00_02965</name>
</gene>
<dbReference type="Proteomes" id="UP000238442">
    <property type="component" value="Chromosome"/>
</dbReference>